<reference evidence="3" key="1">
    <citation type="submission" date="2015-07" db="EMBL/GenBank/DDBJ databases">
        <title>Discovery of a poly(ethylene terephthalate assimilation.</title>
        <authorList>
            <person name="Yoshida S."/>
            <person name="Hiraga K."/>
            <person name="Takehana T."/>
            <person name="Taniguchi I."/>
            <person name="Yamaji H."/>
            <person name="Maeda Y."/>
            <person name="Toyohara K."/>
            <person name="Miyamoto K."/>
            <person name="Kimura Y."/>
            <person name="Oda K."/>
        </authorList>
    </citation>
    <scope>NUCLEOTIDE SEQUENCE [LARGE SCALE GENOMIC DNA]</scope>
    <source>
        <strain evidence="3">NBRC 110686 / TISTR 2288 / 201-F6</strain>
    </source>
</reference>
<feature type="region of interest" description="Disordered" evidence="1">
    <location>
        <begin position="1"/>
        <end position="48"/>
    </location>
</feature>
<evidence type="ECO:0000256" key="1">
    <source>
        <dbReference type="SAM" id="MobiDB-lite"/>
    </source>
</evidence>
<keyword evidence="3" id="KW-1185">Reference proteome</keyword>
<sequence length="48" mass="5378">MLRHGGPRNCGHATPRHPAPGSWRTRIDGRPGVVQRARRPRDSTRPLS</sequence>
<dbReference type="AlphaFoldDB" id="A0A0K8NWA1"/>
<evidence type="ECO:0000313" key="2">
    <source>
        <dbReference type="EMBL" id="GAP34667.1"/>
    </source>
</evidence>
<name>A0A0K8NWA1_PISS1</name>
<protein>
    <submittedName>
        <fullName evidence="2">Uncharacterized protein</fullName>
    </submittedName>
</protein>
<dbReference type="Proteomes" id="UP000037660">
    <property type="component" value="Unassembled WGS sequence"/>
</dbReference>
<evidence type="ECO:0000313" key="3">
    <source>
        <dbReference type="Proteomes" id="UP000037660"/>
    </source>
</evidence>
<gene>
    <name evidence="2" type="ORF">ISF6_5375</name>
</gene>
<comment type="caution">
    <text evidence="2">The sequence shown here is derived from an EMBL/GenBank/DDBJ whole genome shotgun (WGS) entry which is preliminary data.</text>
</comment>
<proteinExistence type="predicted"/>
<dbReference type="STRING" id="1547922.ISF6_5375"/>
<accession>A0A0K8NWA1</accession>
<organism evidence="2 3">
    <name type="scientific">Piscinibacter sakaiensis</name>
    <name type="common">Ideonella sakaiensis</name>
    <dbReference type="NCBI Taxonomy" id="1547922"/>
    <lineage>
        <taxon>Bacteria</taxon>
        <taxon>Pseudomonadati</taxon>
        <taxon>Pseudomonadota</taxon>
        <taxon>Betaproteobacteria</taxon>
        <taxon>Burkholderiales</taxon>
        <taxon>Sphaerotilaceae</taxon>
        <taxon>Piscinibacter</taxon>
    </lineage>
</organism>
<reference evidence="2 3" key="2">
    <citation type="journal article" date="2016" name="Science">
        <title>A bacterium that degrades and assimilates poly(ethylene terephthalate).</title>
        <authorList>
            <person name="Yoshida S."/>
            <person name="Hiraga K."/>
            <person name="Takehana T."/>
            <person name="Taniguchi I."/>
            <person name="Yamaji H."/>
            <person name="Maeda Y."/>
            <person name="Toyohara K."/>
            <person name="Miyamoto K."/>
            <person name="Kimura Y."/>
            <person name="Oda K."/>
        </authorList>
    </citation>
    <scope>NUCLEOTIDE SEQUENCE [LARGE SCALE GENOMIC DNA]</scope>
    <source>
        <strain evidence="3">NBRC 110686 / TISTR 2288 / 201-F6</strain>
    </source>
</reference>
<dbReference type="EMBL" id="BBYR01000009">
    <property type="protein sequence ID" value="GAP34667.1"/>
    <property type="molecule type" value="Genomic_DNA"/>
</dbReference>